<dbReference type="PANTHER" id="PTHR30427">
    <property type="entry name" value="TRANSCRIPTIONAL ACTIVATOR PROTEIN LYSR"/>
    <property type="match status" value="1"/>
</dbReference>
<comment type="similarity">
    <text evidence="1">Belongs to the LysR transcriptional regulatory family.</text>
</comment>
<dbReference type="Pfam" id="PF00126">
    <property type="entry name" value="HTH_1"/>
    <property type="match status" value="1"/>
</dbReference>
<organism evidence="6">
    <name type="scientific">Variovorax paradoxus</name>
    <dbReference type="NCBI Taxonomy" id="34073"/>
    <lineage>
        <taxon>Bacteria</taxon>
        <taxon>Pseudomonadati</taxon>
        <taxon>Pseudomonadota</taxon>
        <taxon>Betaproteobacteria</taxon>
        <taxon>Burkholderiales</taxon>
        <taxon>Comamonadaceae</taxon>
        <taxon>Variovorax</taxon>
    </lineage>
</organism>
<dbReference type="InterPro" id="IPR000847">
    <property type="entry name" value="LysR_HTH_N"/>
</dbReference>
<name>A0A679JUJ7_VARPD</name>
<sequence>MNLRQIEVFRAVMLAGSVTDAARTLHVSQPGISRMLSHIELQLGLRLFERRKGKLLATPEAQALFAEVEQVYRGVARIDDCAQALKDGKMLTLRVLCSPSTGLDMVPRALTALGEEFPAARIYLEVVLAKEMVKRLGKHEADVAISTLAIDDPLLTARAIGRWTLAGVFPRGHALEARRALRPADILQERMIAFSPDTPQGRIIADWCLQHQCRPDARIEVRAGQSACALAASGAGVAIVDDLTARGCMTDRLSFRPIRNAPSFDIFAVTNDNFAASLLAGRFIAHAEAALRQLKKERA</sequence>
<dbReference type="Gene3D" id="1.10.10.10">
    <property type="entry name" value="Winged helix-like DNA-binding domain superfamily/Winged helix DNA-binding domain"/>
    <property type="match status" value="1"/>
</dbReference>
<evidence type="ECO:0000313" key="6">
    <source>
        <dbReference type="EMBL" id="CAA2109893.1"/>
    </source>
</evidence>
<dbReference type="Gene3D" id="3.40.190.10">
    <property type="entry name" value="Periplasmic binding protein-like II"/>
    <property type="match status" value="2"/>
</dbReference>
<dbReference type="AlphaFoldDB" id="A0A679JUJ7"/>
<dbReference type="InterPro" id="IPR005119">
    <property type="entry name" value="LysR_subst-bd"/>
</dbReference>
<proteinExistence type="inferred from homology"/>
<dbReference type="InterPro" id="IPR036390">
    <property type="entry name" value="WH_DNA-bd_sf"/>
</dbReference>
<dbReference type="SUPFAM" id="SSF46785">
    <property type="entry name" value="Winged helix' DNA-binding domain"/>
    <property type="match status" value="1"/>
</dbReference>
<dbReference type="RefSeq" id="WP_339094002.1">
    <property type="nucleotide sequence ID" value="NZ_LR743508.1"/>
</dbReference>
<dbReference type="PROSITE" id="PS50931">
    <property type="entry name" value="HTH_LYSR"/>
    <property type="match status" value="1"/>
</dbReference>
<evidence type="ECO:0000256" key="2">
    <source>
        <dbReference type="ARBA" id="ARBA00023015"/>
    </source>
</evidence>
<keyword evidence="4" id="KW-0804">Transcription</keyword>
<keyword evidence="2" id="KW-0805">Transcription regulation</keyword>
<dbReference type="Pfam" id="PF03466">
    <property type="entry name" value="LysR_substrate"/>
    <property type="match status" value="1"/>
</dbReference>
<keyword evidence="3" id="KW-0238">DNA-binding</keyword>
<evidence type="ECO:0000259" key="5">
    <source>
        <dbReference type="PROSITE" id="PS50931"/>
    </source>
</evidence>
<evidence type="ECO:0000256" key="1">
    <source>
        <dbReference type="ARBA" id="ARBA00009437"/>
    </source>
</evidence>
<dbReference type="PANTHER" id="PTHR30427:SF1">
    <property type="entry name" value="TRANSCRIPTIONAL ACTIVATOR PROTEIN LYSR"/>
    <property type="match status" value="1"/>
</dbReference>
<dbReference type="PRINTS" id="PR00039">
    <property type="entry name" value="HTHLYSR"/>
</dbReference>
<dbReference type="GO" id="GO:0043565">
    <property type="term" value="F:sequence-specific DNA binding"/>
    <property type="evidence" value="ECO:0007669"/>
    <property type="project" value="TreeGrafter"/>
</dbReference>
<dbReference type="SUPFAM" id="SSF53850">
    <property type="entry name" value="Periplasmic binding protein-like II"/>
    <property type="match status" value="1"/>
</dbReference>
<dbReference type="GO" id="GO:0010628">
    <property type="term" value="P:positive regulation of gene expression"/>
    <property type="evidence" value="ECO:0007669"/>
    <property type="project" value="TreeGrafter"/>
</dbReference>
<feature type="domain" description="HTH lysR-type" evidence="5">
    <location>
        <begin position="1"/>
        <end position="58"/>
    </location>
</feature>
<dbReference type="GO" id="GO:0003700">
    <property type="term" value="F:DNA-binding transcription factor activity"/>
    <property type="evidence" value="ECO:0007669"/>
    <property type="project" value="InterPro"/>
</dbReference>
<evidence type="ECO:0000256" key="3">
    <source>
        <dbReference type="ARBA" id="ARBA00023125"/>
    </source>
</evidence>
<accession>A0A679JUJ7</accession>
<dbReference type="InterPro" id="IPR036388">
    <property type="entry name" value="WH-like_DNA-bd_sf"/>
</dbReference>
<gene>
    <name evidence="6" type="primary">benM_5</name>
    <name evidence="6" type="ORF">VVAX_06165</name>
</gene>
<protein>
    <submittedName>
        <fullName evidence="6">HTH-type transcriptional regulator BenM</fullName>
    </submittedName>
</protein>
<evidence type="ECO:0000256" key="4">
    <source>
        <dbReference type="ARBA" id="ARBA00023163"/>
    </source>
</evidence>
<dbReference type="EMBL" id="LR743508">
    <property type="protein sequence ID" value="CAA2109893.1"/>
    <property type="molecule type" value="Genomic_DNA"/>
</dbReference>
<reference evidence="6" key="1">
    <citation type="submission" date="2019-12" db="EMBL/GenBank/DDBJ databases">
        <authorList>
            <person name="Cremers G."/>
        </authorList>
    </citation>
    <scope>NUCLEOTIDE SEQUENCE</scope>
    <source>
        <strain evidence="6">Vvax</strain>
    </source>
</reference>